<accession>A0A3P7PD95</accession>
<evidence type="ECO:0000313" key="1">
    <source>
        <dbReference type="EMBL" id="VDN16016.1"/>
    </source>
</evidence>
<dbReference type="Proteomes" id="UP000281553">
    <property type="component" value="Unassembled WGS sequence"/>
</dbReference>
<keyword evidence="2" id="KW-1185">Reference proteome</keyword>
<protein>
    <submittedName>
        <fullName evidence="1">Uncharacterized protein</fullName>
    </submittedName>
</protein>
<proteinExistence type="predicted"/>
<name>A0A3P7PD95_DIBLA</name>
<sequence length="243" mass="27037">MIEQYSSSCRSILTAHEPGTLEATTLDTARRHRKLRDDQLSVKFEKISPPKQPSPDGVLVHNLSSPPVSPQQLAVISYDPKFSMRDARPEDFIAALESALQKCEAAEERELLKIRKIENIVTLPIDKGRSTVIMDKVEYGAKLNDLLMDKESHAPLTASDFKKLVNNINKAVDKLKKSGTLTRREALAAKATDAAMAHFYGLTKVRKPGVPLRPIVSLRGILKVAVSTIVLPHQRFKIHNEVC</sequence>
<evidence type="ECO:0000313" key="2">
    <source>
        <dbReference type="Proteomes" id="UP000281553"/>
    </source>
</evidence>
<organism evidence="1 2">
    <name type="scientific">Dibothriocephalus latus</name>
    <name type="common">Fish tapeworm</name>
    <name type="synonym">Diphyllobothrium latum</name>
    <dbReference type="NCBI Taxonomy" id="60516"/>
    <lineage>
        <taxon>Eukaryota</taxon>
        <taxon>Metazoa</taxon>
        <taxon>Spiralia</taxon>
        <taxon>Lophotrochozoa</taxon>
        <taxon>Platyhelminthes</taxon>
        <taxon>Cestoda</taxon>
        <taxon>Eucestoda</taxon>
        <taxon>Diphyllobothriidea</taxon>
        <taxon>Diphyllobothriidae</taxon>
        <taxon>Dibothriocephalus</taxon>
    </lineage>
</organism>
<dbReference type="EMBL" id="UYRU01064381">
    <property type="protein sequence ID" value="VDN16016.1"/>
    <property type="molecule type" value="Genomic_DNA"/>
</dbReference>
<gene>
    <name evidence="1" type="ORF">DILT_LOCUS11847</name>
</gene>
<dbReference type="OrthoDB" id="6257524at2759"/>
<reference evidence="1 2" key="1">
    <citation type="submission" date="2018-11" db="EMBL/GenBank/DDBJ databases">
        <authorList>
            <consortium name="Pathogen Informatics"/>
        </authorList>
    </citation>
    <scope>NUCLEOTIDE SEQUENCE [LARGE SCALE GENOMIC DNA]</scope>
</reference>
<dbReference type="AlphaFoldDB" id="A0A3P7PD95"/>